<evidence type="ECO:0000256" key="3">
    <source>
        <dbReference type="RuleBase" id="RU361235"/>
    </source>
</evidence>
<evidence type="ECO:0000313" key="5">
    <source>
        <dbReference type="EMBL" id="KAH7322570.1"/>
    </source>
</evidence>
<sequence>MFMSSHFLWGLALLCHTSSAASISTNTSCLPVVDLGYTIHQAISYNSTAGNYKFSNIRFAQAPTGDLRFRAPLPPLIDRSVVQNGQEYRACPQAIPRWQANAYIPIGKYSGLAPFTMESWKQDIANSNPPPGLLETMNDNTSEDCLFLDVHVPKKVFKKAGSGKGVPVLAWIHGGGFAFGSKSGHPTPYMNPDGIIFEAQKINDEGLVFVAINYRLGALGFLASPEVEADGALNAGLLDQRLALEWIQENIHLFGGDPDRVTLLGESGGGGAALYHMAAYGGHDGQSPFSQVIAQSPVLAPRGVARNGSYSGFLETLGVSSLAQARQASERDIIRANEAQIGAAPPTTYIHSVVTDGLIIPGESADMFNNGQFDHHVKVLAAYNSFEGAFFYDPAITTEAGFRSWIGRSITGLSSRDIEELANEIYPPIFDGSLGYDDQATRQMVLYSEGTIDCSFLLINQALNGTSFACE</sequence>
<gene>
    <name evidence="5" type="ORF">B0I35DRAFT_407037</name>
</gene>
<dbReference type="GO" id="GO:0016787">
    <property type="term" value="F:hydrolase activity"/>
    <property type="evidence" value="ECO:0007669"/>
    <property type="project" value="UniProtKB-KW"/>
</dbReference>
<feature type="signal peptide" evidence="3">
    <location>
        <begin position="1"/>
        <end position="20"/>
    </location>
</feature>
<protein>
    <recommendedName>
        <fullName evidence="3">Carboxylic ester hydrolase</fullName>
        <ecNumber evidence="3">3.1.1.-</ecNumber>
    </recommendedName>
</protein>
<feature type="domain" description="Carboxylesterase type B" evidence="4">
    <location>
        <begin position="49"/>
        <end position="393"/>
    </location>
</feature>
<comment type="caution">
    <text evidence="5">The sequence shown here is derived from an EMBL/GenBank/DDBJ whole genome shotgun (WGS) entry which is preliminary data.</text>
</comment>
<accession>A0A8K0SV90</accession>
<dbReference type="InterPro" id="IPR029058">
    <property type="entry name" value="AB_hydrolase_fold"/>
</dbReference>
<dbReference type="PROSITE" id="PS00122">
    <property type="entry name" value="CARBOXYLESTERASE_B_1"/>
    <property type="match status" value="1"/>
</dbReference>
<dbReference type="InterPro" id="IPR002018">
    <property type="entry name" value="CarbesteraseB"/>
</dbReference>
<evidence type="ECO:0000313" key="6">
    <source>
        <dbReference type="Proteomes" id="UP000813444"/>
    </source>
</evidence>
<dbReference type="InterPro" id="IPR019826">
    <property type="entry name" value="Carboxylesterase_B_AS"/>
</dbReference>
<proteinExistence type="inferred from homology"/>
<dbReference type="Proteomes" id="UP000813444">
    <property type="component" value="Unassembled WGS sequence"/>
</dbReference>
<dbReference type="AlphaFoldDB" id="A0A8K0SV90"/>
<keyword evidence="6" id="KW-1185">Reference proteome</keyword>
<evidence type="ECO:0000256" key="1">
    <source>
        <dbReference type="ARBA" id="ARBA00005964"/>
    </source>
</evidence>
<comment type="similarity">
    <text evidence="1 3">Belongs to the type-B carboxylesterase/lipase family.</text>
</comment>
<organism evidence="5 6">
    <name type="scientific">Stachybotrys elegans</name>
    <dbReference type="NCBI Taxonomy" id="80388"/>
    <lineage>
        <taxon>Eukaryota</taxon>
        <taxon>Fungi</taxon>
        <taxon>Dikarya</taxon>
        <taxon>Ascomycota</taxon>
        <taxon>Pezizomycotina</taxon>
        <taxon>Sordariomycetes</taxon>
        <taxon>Hypocreomycetidae</taxon>
        <taxon>Hypocreales</taxon>
        <taxon>Stachybotryaceae</taxon>
        <taxon>Stachybotrys</taxon>
    </lineage>
</organism>
<keyword evidence="3" id="KW-0732">Signal</keyword>
<feature type="chain" id="PRO_5035487582" description="Carboxylic ester hydrolase" evidence="3">
    <location>
        <begin position="21"/>
        <end position="471"/>
    </location>
</feature>
<keyword evidence="2 3" id="KW-0378">Hydrolase</keyword>
<dbReference type="Pfam" id="PF00135">
    <property type="entry name" value="COesterase"/>
    <property type="match status" value="1"/>
</dbReference>
<name>A0A8K0SV90_9HYPO</name>
<dbReference type="SUPFAM" id="SSF53474">
    <property type="entry name" value="alpha/beta-Hydrolases"/>
    <property type="match status" value="1"/>
</dbReference>
<dbReference type="Gene3D" id="3.40.50.1820">
    <property type="entry name" value="alpha/beta hydrolase"/>
    <property type="match status" value="1"/>
</dbReference>
<reference evidence="5" key="1">
    <citation type="journal article" date="2021" name="Nat. Commun.">
        <title>Genetic determinants of endophytism in the Arabidopsis root mycobiome.</title>
        <authorList>
            <person name="Mesny F."/>
            <person name="Miyauchi S."/>
            <person name="Thiergart T."/>
            <person name="Pickel B."/>
            <person name="Atanasova L."/>
            <person name="Karlsson M."/>
            <person name="Huettel B."/>
            <person name="Barry K.W."/>
            <person name="Haridas S."/>
            <person name="Chen C."/>
            <person name="Bauer D."/>
            <person name="Andreopoulos W."/>
            <person name="Pangilinan J."/>
            <person name="LaButti K."/>
            <person name="Riley R."/>
            <person name="Lipzen A."/>
            <person name="Clum A."/>
            <person name="Drula E."/>
            <person name="Henrissat B."/>
            <person name="Kohler A."/>
            <person name="Grigoriev I.V."/>
            <person name="Martin F.M."/>
            <person name="Hacquard S."/>
        </authorList>
    </citation>
    <scope>NUCLEOTIDE SEQUENCE</scope>
    <source>
        <strain evidence="5">MPI-CAGE-CH-0235</strain>
    </source>
</reference>
<dbReference type="InterPro" id="IPR050309">
    <property type="entry name" value="Type-B_Carboxylest/Lipase"/>
</dbReference>
<dbReference type="EMBL" id="JAGPNK010000004">
    <property type="protein sequence ID" value="KAH7322570.1"/>
    <property type="molecule type" value="Genomic_DNA"/>
</dbReference>
<evidence type="ECO:0000259" key="4">
    <source>
        <dbReference type="Pfam" id="PF00135"/>
    </source>
</evidence>
<dbReference type="PANTHER" id="PTHR11559">
    <property type="entry name" value="CARBOXYLESTERASE"/>
    <property type="match status" value="1"/>
</dbReference>
<dbReference type="OrthoDB" id="408631at2759"/>
<dbReference type="EC" id="3.1.1.-" evidence="3"/>
<evidence type="ECO:0000256" key="2">
    <source>
        <dbReference type="ARBA" id="ARBA00022801"/>
    </source>
</evidence>